<evidence type="ECO:0000256" key="3">
    <source>
        <dbReference type="SAM" id="MobiDB-lite"/>
    </source>
</evidence>
<dbReference type="InterPro" id="IPR016024">
    <property type="entry name" value="ARM-type_fold"/>
</dbReference>
<feature type="compositionally biased region" description="Basic and acidic residues" evidence="3">
    <location>
        <begin position="144"/>
        <end position="162"/>
    </location>
</feature>
<dbReference type="KEGG" id="spu:115917992"/>
<dbReference type="SUPFAM" id="SSF50044">
    <property type="entry name" value="SH3-domain"/>
    <property type="match status" value="1"/>
</dbReference>
<evidence type="ECO:0000256" key="2">
    <source>
        <dbReference type="PROSITE-ProRule" id="PRU00192"/>
    </source>
</evidence>
<name>A0A7M7ST26_STRPU</name>
<evidence type="ECO:0000256" key="1">
    <source>
        <dbReference type="ARBA" id="ARBA00022443"/>
    </source>
</evidence>
<dbReference type="EnsemblMetazoa" id="XM_030973230">
    <property type="protein sequence ID" value="XP_030829090"/>
    <property type="gene ID" value="LOC115917992"/>
</dbReference>
<dbReference type="RefSeq" id="XP_030829090.1">
    <property type="nucleotide sequence ID" value="XM_030973230.1"/>
</dbReference>
<dbReference type="Proteomes" id="UP000007110">
    <property type="component" value="Unassembled WGS sequence"/>
</dbReference>
<sequence length="661" mass="73993">MYGIRTQLVIPIGKEVPENLPKFDSPVIFLTMLRAAYPYSSEAPTSLSFQEGDQFTLLEKTDQHWWQVMNHLGQTGYVPAKYIEKDQSSNDEVLRSIDRAIEFIHLASTEKGGSLSQQQRDNLQKLVQHRQSILSGNTASSDGQPKRKAPDLPRQTSTEHRKAPLPPSQQNSSPQREQAAGLSRSTRTSTKIRAAPKPPQRNESVKQSPQDQADSGSSSQALATSTPKSTSKADRETPNHSQMPSEPVIPKGLLGELVEQVRIETDLSYDMSKQAVGTVLERVGSAVPEVANVMAAILSSLTNDLNMTSSNIIIEGSRDHERLEVIFKELTACKDDAQQRSWALHEDEAIISGHLEELITILSDADPRVCKAVVKKDHFEYIQNLVLYYQMELRSSLRLLLLKVFGALCNLDRDALSSLLCSVLPVELARDMMTDQENIPKLCYSALVCTMLLSTGEQIPFGHYDQLNAEFVNYLLDSMDNPPPADELDQVPDLFVNLILAFNLHLRVPAESIVMTVLAERRSAKTFSEKIMLLVNRGVDPVKVFDHCSDTQDSLLKFMADMFSSPVTSDLFYSNDMKVLIDIIVRLIKDSNPGDQVRTEYLSLIFSIFINTSYWEDCHRLSELESAFVAIAIEEGQESEQDQLIVKEIQQKFGSKFTGQI</sequence>
<dbReference type="InterPro" id="IPR036028">
    <property type="entry name" value="SH3-like_dom_sf"/>
</dbReference>
<dbReference type="OrthoDB" id="445362at2759"/>
<feature type="region of interest" description="Disordered" evidence="3">
    <location>
        <begin position="135"/>
        <end position="252"/>
    </location>
</feature>
<keyword evidence="6" id="KW-1185">Reference proteome</keyword>
<dbReference type="InterPro" id="IPR035514">
    <property type="entry name" value="SPIN90_SH3"/>
</dbReference>
<protein>
    <recommendedName>
        <fullName evidence="4">SH3 domain-containing protein</fullName>
    </recommendedName>
</protein>
<dbReference type="Gene3D" id="2.30.30.40">
    <property type="entry name" value="SH3 Domains"/>
    <property type="match status" value="1"/>
</dbReference>
<dbReference type="GeneID" id="115917992"/>
<dbReference type="AlphaFoldDB" id="A0A7M7ST26"/>
<dbReference type="GO" id="GO:0006897">
    <property type="term" value="P:endocytosis"/>
    <property type="evidence" value="ECO:0000318"/>
    <property type="project" value="GO_Central"/>
</dbReference>
<evidence type="ECO:0000313" key="6">
    <source>
        <dbReference type="Proteomes" id="UP000007110"/>
    </source>
</evidence>
<keyword evidence="1 2" id="KW-0728">SH3 domain</keyword>
<dbReference type="InParanoid" id="A0A7M7ST26"/>
<dbReference type="InterPro" id="IPR018556">
    <property type="entry name" value="SPIN90/Ldb17_LRD"/>
</dbReference>
<dbReference type="CDD" id="cd11849">
    <property type="entry name" value="SH3_SPIN90"/>
    <property type="match status" value="1"/>
</dbReference>
<dbReference type="PANTHER" id="PTHR13357">
    <property type="entry name" value="SH3 ADAPTER PROTEIN SPIN90 NCK INTERACTING PROTEIN WITH SH3 DOMAIN"/>
    <property type="match status" value="1"/>
</dbReference>
<dbReference type="SUPFAM" id="SSF48371">
    <property type="entry name" value="ARM repeat"/>
    <property type="match status" value="1"/>
</dbReference>
<dbReference type="OMA" id="RTNASHF"/>
<feature type="compositionally biased region" description="Low complexity" evidence="3">
    <location>
        <begin position="207"/>
        <end position="221"/>
    </location>
</feature>
<accession>A0A7M7ST26</accession>
<dbReference type="PROSITE" id="PS50002">
    <property type="entry name" value="SH3"/>
    <property type="match status" value="1"/>
</dbReference>
<dbReference type="Pfam" id="PF09431">
    <property type="entry name" value="SPIN90_LRD"/>
    <property type="match status" value="1"/>
</dbReference>
<dbReference type="GO" id="GO:0071933">
    <property type="term" value="F:Arp2/3 complex binding"/>
    <property type="evidence" value="ECO:0000318"/>
    <property type="project" value="GO_Central"/>
</dbReference>
<evidence type="ECO:0000259" key="4">
    <source>
        <dbReference type="PROSITE" id="PS50002"/>
    </source>
</evidence>
<dbReference type="SMART" id="SM00326">
    <property type="entry name" value="SH3"/>
    <property type="match status" value="1"/>
</dbReference>
<reference evidence="5" key="2">
    <citation type="submission" date="2021-01" db="UniProtKB">
        <authorList>
            <consortium name="EnsemblMetazoa"/>
        </authorList>
    </citation>
    <scope>IDENTIFICATION</scope>
</reference>
<organism evidence="5 6">
    <name type="scientific">Strongylocentrotus purpuratus</name>
    <name type="common">Purple sea urchin</name>
    <dbReference type="NCBI Taxonomy" id="7668"/>
    <lineage>
        <taxon>Eukaryota</taxon>
        <taxon>Metazoa</taxon>
        <taxon>Echinodermata</taxon>
        <taxon>Eleutherozoa</taxon>
        <taxon>Echinozoa</taxon>
        <taxon>Echinoidea</taxon>
        <taxon>Euechinoidea</taxon>
        <taxon>Echinacea</taxon>
        <taxon>Camarodonta</taxon>
        <taxon>Echinidea</taxon>
        <taxon>Strongylocentrotidae</taxon>
        <taxon>Strongylocentrotus</taxon>
    </lineage>
</organism>
<dbReference type="InterPro" id="IPR001452">
    <property type="entry name" value="SH3_domain"/>
</dbReference>
<feature type="domain" description="SH3" evidence="4">
    <location>
        <begin position="28"/>
        <end position="88"/>
    </location>
</feature>
<evidence type="ECO:0000313" key="5">
    <source>
        <dbReference type="EnsemblMetazoa" id="XP_030829090"/>
    </source>
</evidence>
<dbReference type="InterPro" id="IPR030125">
    <property type="entry name" value="SPIN90/Ldb17"/>
</dbReference>
<dbReference type="Pfam" id="PF00018">
    <property type="entry name" value="SH3_1"/>
    <property type="match status" value="1"/>
</dbReference>
<reference evidence="6" key="1">
    <citation type="submission" date="2015-02" db="EMBL/GenBank/DDBJ databases">
        <title>Genome sequencing for Strongylocentrotus purpuratus.</title>
        <authorList>
            <person name="Murali S."/>
            <person name="Liu Y."/>
            <person name="Vee V."/>
            <person name="English A."/>
            <person name="Wang M."/>
            <person name="Skinner E."/>
            <person name="Han Y."/>
            <person name="Muzny D.M."/>
            <person name="Worley K.C."/>
            <person name="Gibbs R.A."/>
        </authorList>
    </citation>
    <scope>NUCLEOTIDE SEQUENCE</scope>
</reference>
<dbReference type="PANTHER" id="PTHR13357:SF1">
    <property type="entry name" value="NCK-INTERACTING PROTEIN WITH SH3 DOMAIN"/>
    <property type="match status" value="1"/>
</dbReference>
<proteinExistence type="predicted"/>